<comment type="caution">
    <text evidence="3">The sequence shown here is derived from an EMBL/GenBank/DDBJ whole genome shotgun (WGS) entry which is preliminary data.</text>
</comment>
<name>A0A1Y1ZJ03_9FUNG</name>
<accession>A0A1Y1ZJ03</accession>
<gene>
    <name evidence="3" type="ORF">LY90DRAFT_678022</name>
</gene>
<feature type="transmembrane region" description="Helical" evidence="2">
    <location>
        <begin position="1182"/>
        <end position="1211"/>
    </location>
</feature>
<feature type="compositionally biased region" description="Acidic residues" evidence="1">
    <location>
        <begin position="576"/>
        <end position="603"/>
    </location>
</feature>
<feature type="region of interest" description="Disordered" evidence="1">
    <location>
        <begin position="1304"/>
        <end position="1326"/>
    </location>
</feature>
<dbReference type="EMBL" id="MCOG01000396">
    <property type="protein sequence ID" value="ORY10221.1"/>
    <property type="molecule type" value="Genomic_DNA"/>
</dbReference>
<feature type="region of interest" description="Disordered" evidence="1">
    <location>
        <begin position="764"/>
        <end position="786"/>
    </location>
</feature>
<feature type="transmembrane region" description="Helical" evidence="2">
    <location>
        <begin position="1108"/>
        <end position="1126"/>
    </location>
</feature>
<feature type="compositionally biased region" description="Low complexity" evidence="1">
    <location>
        <begin position="438"/>
        <end position="479"/>
    </location>
</feature>
<protein>
    <submittedName>
        <fullName evidence="3">Uncharacterized protein</fullName>
    </submittedName>
</protein>
<proteinExistence type="predicted"/>
<feature type="region of interest" description="Disordered" evidence="1">
    <location>
        <begin position="165"/>
        <end position="192"/>
    </location>
</feature>
<dbReference type="OrthoDB" id="2161444at2759"/>
<dbReference type="Proteomes" id="UP000193920">
    <property type="component" value="Unassembled WGS sequence"/>
</dbReference>
<feature type="compositionally biased region" description="Basic residues" evidence="1">
    <location>
        <begin position="657"/>
        <end position="670"/>
    </location>
</feature>
<feature type="transmembrane region" description="Helical" evidence="2">
    <location>
        <begin position="1138"/>
        <end position="1162"/>
    </location>
</feature>
<evidence type="ECO:0000313" key="3">
    <source>
        <dbReference type="EMBL" id="ORY10221.1"/>
    </source>
</evidence>
<keyword evidence="2" id="KW-0472">Membrane</keyword>
<keyword evidence="4" id="KW-1185">Reference proteome</keyword>
<feature type="transmembrane region" description="Helical" evidence="2">
    <location>
        <begin position="1610"/>
        <end position="1633"/>
    </location>
</feature>
<feature type="compositionally biased region" description="Low complexity" evidence="1">
    <location>
        <begin position="1311"/>
        <end position="1322"/>
    </location>
</feature>
<keyword evidence="2" id="KW-0812">Transmembrane</keyword>
<feature type="region of interest" description="Disordered" evidence="1">
    <location>
        <begin position="648"/>
        <end position="670"/>
    </location>
</feature>
<feature type="region of interest" description="Disordered" evidence="1">
    <location>
        <begin position="431"/>
        <end position="479"/>
    </location>
</feature>
<feature type="transmembrane region" description="Helical" evidence="2">
    <location>
        <begin position="1004"/>
        <end position="1025"/>
    </location>
</feature>
<keyword evidence="2" id="KW-1133">Transmembrane helix</keyword>
<feature type="compositionally biased region" description="Basic and acidic residues" evidence="1">
    <location>
        <begin position="604"/>
        <end position="613"/>
    </location>
</feature>
<organism evidence="3 4">
    <name type="scientific">Neocallimastix californiae</name>
    <dbReference type="NCBI Taxonomy" id="1754190"/>
    <lineage>
        <taxon>Eukaryota</taxon>
        <taxon>Fungi</taxon>
        <taxon>Fungi incertae sedis</taxon>
        <taxon>Chytridiomycota</taxon>
        <taxon>Chytridiomycota incertae sedis</taxon>
        <taxon>Neocallimastigomycetes</taxon>
        <taxon>Neocallimastigales</taxon>
        <taxon>Neocallimastigaceae</taxon>
        <taxon>Neocallimastix</taxon>
    </lineage>
</organism>
<reference evidence="3 4" key="1">
    <citation type="submission" date="2016-08" db="EMBL/GenBank/DDBJ databases">
        <title>A Parts List for Fungal Cellulosomes Revealed by Comparative Genomics.</title>
        <authorList>
            <consortium name="DOE Joint Genome Institute"/>
            <person name="Haitjema C.H."/>
            <person name="Gilmore S.P."/>
            <person name="Henske J.K."/>
            <person name="Solomon K.V."/>
            <person name="De Groot R."/>
            <person name="Kuo A."/>
            <person name="Mondo S.J."/>
            <person name="Salamov A.A."/>
            <person name="Labutti K."/>
            <person name="Zhao Z."/>
            <person name="Chiniquy J."/>
            <person name="Barry K."/>
            <person name="Brewer H.M."/>
            <person name="Purvine S.O."/>
            <person name="Wright A.T."/>
            <person name="Boxma B."/>
            <person name="Van Alen T."/>
            <person name="Hackstein J.H."/>
            <person name="Baker S.E."/>
            <person name="Grigoriev I.V."/>
            <person name="O'Malley M.A."/>
        </authorList>
    </citation>
    <scope>NUCLEOTIDE SEQUENCE [LARGE SCALE GENOMIC DNA]</scope>
    <source>
        <strain evidence="3 4">G1</strain>
    </source>
</reference>
<sequence>MKNRIKKIEGNSENYLLEKENFNTIEKENHNILNIINEKINENSINYKKIKNLNKKNNSNNKIFTEGIVAKINTKEILKNRAFLTETDSKHHNSTINYNAVKEESEKKITMITESEQFFEKNKIQNTVFIDNNSDTEIKIENQISTTDDNNMSIEKEILVEEINEQGKDSEENDNPMEIKLENDNDDDDSYISNNNIEKEITTEIINSMKKNNSESVQLSPETEILADIESDSESNKNTTKEYNIDDRDYLNEYKSHTTEYINNNRDLTNDDKGNSNKNSTISSYEYLSEGDDIHYNDKSQEKKVSTIIKIPITKEEIIEEKNEYETIYDDENIQFLNIFLNKDKNHPDELTISIDSGVNTTTIDSSINATAPTTTLIDTTKKSDKIPKKYKELSRFRFFSKSETLRNYVLRKIHLYKQKSLVMLRTTKTTRNDTHSSLDNSFSSSSSSSATLNMISNSNESTSPASSSSSITLSPQSPMVSVSQPLLISNERKTETKRKNISENLKFLSKVINKYQVANFIAGQRYGTYVGNKYYRTFLHHQPKSPKKDFQDYLKEYEEERFETNPYIQKYYEDLEDEEDSEDNDEEEEEEDDDDDDNDENDEYKNENSEEKISKRKYIRNKLNEKAITFNNNIFINQENKNEYQDIPLLENSPTQKKKHKRKENKKKRNLKYYQQCYDEERNSRNIYIQNDYPKESFKKKKRSSYDQNKLNRLIFMEMQKRKKERQSHLREQFGKQFFNENEKQDYQTANEYDEIYEMKQLNSTQQQQIEDQSNNTNNSLKPLQQKEIEKALVVDIKDEENEKENNGYDEEKQNLLNYIPKTLKKSVSFNLKDNYYSGNSPYHVPNQGINPKNLKSCLSKQSENYDTKLTMASNGGNNKKKDPLAPNTNHDIIASAIINENSPEVNSYINDNFGNFFSGYAYNNFYFFNGKNYHLMSMFNPKIFYREYFSFDSTIKPNNNQSFENLQKYFKKINLFRSIITTLYGIYELYENLTDSNIKKFGAVPFIIISFVFLWVDLFIALIKAFPKNIWFLWNVKDWDPIKNTWTVWSLVADHNTILDVLPVMINVIMKVYHFRLSQLISSSEVGSIFNDNSIPSLNIYDLNQVSLILFLISLYSSLILYAIRIDMAILSRSNSFGLAAVVIVKVILMIIDITTNLILLYEYLVTLGTEIFTFNSITLILFSILLFSFIVTLCTNVVVNLPLHYFFLRMGIKIRLDNLFVEYEEQFREYQYKTQSLNIYNNKIDKLSEETFTNIFNSDLYRESIGESSTSHLLPKHDKEEKEEDQDVKVNNMINFDIFNTYSKPNTNDNNNSNGNDGSNVKDINMTNKISTLLKDISPSKNQLQPQKHQKNKQQEQIQIDQYININIIGINFSLPINNNNLINNASLPSSSSKPPASNLPQPIMSKEILNSISLSASSFLTKNYDEKETYKYGNIDEIENSSKSINYENPNIIFKENLDAQRSIQNSNTNLKNKDAITVLDNIGSSISINDKKNNSKNQQYIVNVHKHTDDFTKENLELKEEDINEGIYKYYPKTIGDIENKIVQLQHIHFKHIIQVALKKVLNRIWDWNPVTSILKNGATLQEAGLIPESAFFEWNGSSGFKFHWLLWFNIFLNYLSGATLPIIYWIYVILYNVSSRKGRYVSYA</sequence>
<feature type="region of interest" description="Disordered" evidence="1">
    <location>
        <begin position="576"/>
        <end position="613"/>
    </location>
</feature>
<evidence type="ECO:0000313" key="4">
    <source>
        <dbReference type="Proteomes" id="UP000193920"/>
    </source>
</evidence>
<feature type="compositionally biased region" description="Polar residues" evidence="1">
    <location>
        <begin position="764"/>
        <end position="784"/>
    </location>
</feature>
<evidence type="ECO:0000256" key="1">
    <source>
        <dbReference type="SAM" id="MobiDB-lite"/>
    </source>
</evidence>
<evidence type="ECO:0000256" key="2">
    <source>
        <dbReference type="SAM" id="Phobius"/>
    </source>
</evidence>
<dbReference type="STRING" id="1754190.A0A1Y1ZJ03"/>